<dbReference type="SMART" id="SM00922">
    <property type="entry name" value="MR_MLE"/>
    <property type="match status" value="1"/>
</dbReference>
<dbReference type="Pfam" id="PF02746">
    <property type="entry name" value="MR_MLE_N"/>
    <property type="match status" value="1"/>
</dbReference>
<evidence type="ECO:0000313" key="3">
    <source>
        <dbReference type="Proteomes" id="UP001629249"/>
    </source>
</evidence>
<dbReference type="InterPro" id="IPR013342">
    <property type="entry name" value="Mandelate_racemase_C"/>
</dbReference>
<accession>A0ABW8ZLH0</accession>
<dbReference type="Pfam" id="PF13378">
    <property type="entry name" value="MR_MLE_C"/>
    <property type="match status" value="1"/>
</dbReference>
<dbReference type="Proteomes" id="UP001629249">
    <property type="component" value="Unassembled WGS sequence"/>
</dbReference>
<name>A0ABW8ZLH0_9BURK</name>
<dbReference type="SUPFAM" id="SSF51604">
    <property type="entry name" value="Enolase C-terminal domain-like"/>
    <property type="match status" value="1"/>
</dbReference>
<dbReference type="InterPro" id="IPR036849">
    <property type="entry name" value="Enolase-like_C_sf"/>
</dbReference>
<dbReference type="SUPFAM" id="SSF54826">
    <property type="entry name" value="Enolase N-terminal domain-like"/>
    <property type="match status" value="1"/>
</dbReference>
<evidence type="ECO:0000259" key="1">
    <source>
        <dbReference type="SMART" id="SM00922"/>
    </source>
</evidence>
<dbReference type="Gene3D" id="3.30.390.10">
    <property type="entry name" value="Enolase-like, N-terminal domain"/>
    <property type="match status" value="1"/>
</dbReference>
<evidence type="ECO:0000313" key="2">
    <source>
        <dbReference type="EMBL" id="MFL9883615.1"/>
    </source>
</evidence>
<feature type="domain" description="Mandelate racemase/muconate lactonizing enzyme C-terminal" evidence="1">
    <location>
        <begin position="146"/>
        <end position="241"/>
    </location>
</feature>
<dbReference type="PROSITE" id="PS00909">
    <property type="entry name" value="MR_MLE_2"/>
    <property type="match status" value="1"/>
</dbReference>
<organism evidence="2 3">
    <name type="scientific">Paraburkholderia agricolaris</name>
    <dbReference type="NCBI Taxonomy" id="2152888"/>
    <lineage>
        <taxon>Bacteria</taxon>
        <taxon>Pseudomonadati</taxon>
        <taxon>Pseudomonadota</taxon>
        <taxon>Betaproteobacteria</taxon>
        <taxon>Burkholderiales</taxon>
        <taxon>Burkholderiaceae</taxon>
        <taxon>Paraburkholderia</taxon>
    </lineage>
</organism>
<dbReference type="InterPro" id="IPR018110">
    <property type="entry name" value="Mandel_Rmase/mucon_lact_enz_CS"/>
</dbReference>
<protein>
    <submittedName>
        <fullName evidence="2">Mandelate racemase/muconate lactonizing enzyme family protein</fullName>
    </submittedName>
</protein>
<dbReference type="InterPro" id="IPR034593">
    <property type="entry name" value="DgoD-like"/>
</dbReference>
<dbReference type="InterPro" id="IPR029065">
    <property type="entry name" value="Enolase_C-like"/>
</dbReference>
<dbReference type="SFLD" id="SFLDS00001">
    <property type="entry name" value="Enolase"/>
    <property type="match status" value="1"/>
</dbReference>
<comment type="caution">
    <text evidence="2">The sequence shown here is derived from an EMBL/GenBank/DDBJ whole genome shotgun (WGS) entry which is preliminary data.</text>
</comment>
<dbReference type="SFLD" id="SFLDG00180">
    <property type="entry name" value="muconate_cycloisomerase"/>
    <property type="match status" value="1"/>
</dbReference>
<dbReference type="EMBL" id="JAQQFN010000007">
    <property type="protein sequence ID" value="MFL9883615.1"/>
    <property type="molecule type" value="Genomic_DNA"/>
</dbReference>
<dbReference type="RefSeq" id="WP_167531018.1">
    <property type="nucleotide sequence ID" value="NZ_JAQQFH010000028.1"/>
</dbReference>
<keyword evidence="3" id="KW-1185">Reference proteome</keyword>
<dbReference type="InterPro" id="IPR029017">
    <property type="entry name" value="Enolase-like_N"/>
</dbReference>
<proteinExistence type="predicted"/>
<dbReference type="PANTHER" id="PTHR48080">
    <property type="entry name" value="D-GALACTONATE DEHYDRATASE-RELATED"/>
    <property type="match status" value="1"/>
</dbReference>
<gene>
    <name evidence="2" type="ORF">PQR66_11300</name>
</gene>
<dbReference type="InterPro" id="IPR013341">
    <property type="entry name" value="Mandelate_racemase_N_dom"/>
</dbReference>
<dbReference type="Gene3D" id="3.20.20.120">
    <property type="entry name" value="Enolase-like C-terminal domain"/>
    <property type="match status" value="1"/>
</dbReference>
<sequence length="389" mass="42375">MTTLHPLQIVEIRHWKVAMPFTTALEWGSGTRPAVTRLIVELKLANGVKGYGETICLLDFIEPVLLNTVIPIALQHRACDVERFTRHVFGAGYYHHKRAVVMAMAAVEMAMWDAHGRAVETSLSKLWGGVFRSQVEVSAYLFGTSADALKSAAQSFLDDGYRSFKVKIGMTPASDLSNVEAVRSVVGELPLRADVNSAWTPGTARRMLERLRPFDLQYVEQPLELDDLNGHAELRLMQPVPIALDESAYTQADVGNIVRNAAADVILLDPHEIGGLWQTIKAAAIAEAAGIPVTLHSGGELGFSQSAYIHLASSIPNMSISIDSERAYLADDVVCVPPLVKDGVFSASDDPGLGVTPDFAKLDQYRVSSIRGAYLDASRPGWFSTKPAY</sequence>
<reference evidence="2 3" key="1">
    <citation type="journal article" date="2024" name="Chem. Sci.">
        <title>Discovery of megapolipeptins by genome mining of a Burkholderiales bacteria collection.</title>
        <authorList>
            <person name="Paulo B.S."/>
            <person name="Recchia M.J.J."/>
            <person name="Lee S."/>
            <person name="Fergusson C.H."/>
            <person name="Romanowski S.B."/>
            <person name="Hernandez A."/>
            <person name="Krull N."/>
            <person name="Liu D.Y."/>
            <person name="Cavanagh H."/>
            <person name="Bos A."/>
            <person name="Gray C.A."/>
            <person name="Murphy B.T."/>
            <person name="Linington R.G."/>
            <person name="Eustaquio A.S."/>
        </authorList>
    </citation>
    <scope>NUCLEOTIDE SEQUENCE [LARGE SCALE GENOMIC DNA]</scope>
    <source>
        <strain evidence="2 3">RL16-012-BIC-B</strain>
    </source>
</reference>